<dbReference type="InterPro" id="IPR032694">
    <property type="entry name" value="CopC/D"/>
</dbReference>
<dbReference type="PANTHER" id="PTHR34820">
    <property type="entry name" value="INNER MEMBRANE PROTEIN YEBZ"/>
    <property type="match status" value="1"/>
</dbReference>
<evidence type="ECO:0000256" key="6">
    <source>
        <dbReference type="SAM" id="Phobius"/>
    </source>
</evidence>
<comment type="subcellular location">
    <subcellularLocation>
        <location evidence="1">Cell envelope</location>
    </subcellularLocation>
</comment>
<proteinExistence type="predicted"/>
<dbReference type="SUPFAM" id="SSF81296">
    <property type="entry name" value="E set domains"/>
    <property type="match status" value="1"/>
</dbReference>
<keyword evidence="2" id="KW-0479">Metal-binding</keyword>
<gene>
    <name evidence="9" type="ORF">ACFFIA_40845</name>
</gene>
<evidence type="ECO:0000313" key="9">
    <source>
        <dbReference type="EMBL" id="MFC0533967.1"/>
    </source>
</evidence>
<evidence type="ECO:0000256" key="3">
    <source>
        <dbReference type="ARBA" id="ARBA00022729"/>
    </source>
</evidence>
<sequence length="189" mass="19167">MSRLLTVAVTAMAAVPLVGSPAWAHNELRSATPAEDARLSAPPEQVVLRFAERLDPKFTTIAVSRADGSTIATGPLQVNGTQAVQPLTDAMPAGQYTVAYRVVSLDGHPVQGSLSFTVAATATPLNSPIVTQPPATSPSPDVPPSPAVAAGDDDSGTGGAGLTVVLAAAGAVLMAGLGMLLWRRRAARP</sequence>
<evidence type="ECO:0000256" key="1">
    <source>
        <dbReference type="ARBA" id="ARBA00004196"/>
    </source>
</evidence>
<keyword evidence="4" id="KW-0186">Copper</keyword>
<evidence type="ECO:0000256" key="4">
    <source>
        <dbReference type="ARBA" id="ARBA00023008"/>
    </source>
</evidence>
<feature type="transmembrane region" description="Helical" evidence="6">
    <location>
        <begin position="160"/>
        <end position="182"/>
    </location>
</feature>
<protein>
    <submittedName>
        <fullName evidence="9">Copper resistance protein CopC</fullName>
    </submittedName>
</protein>
<keyword evidence="6" id="KW-0472">Membrane</keyword>
<dbReference type="RefSeq" id="WP_377262239.1">
    <property type="nucleotide sequence ID" value="NZ_JBHLUH010000094.1"/>
</dbReference>
<evidence type="ECO:0000256" key="7">
    <source>
        <dbReference type="SAM" id="SignalP"/>
    </source>
</evidence>
<keyword evidence="6" id="KW-1133">Transmembrane helix</keyword>
<dbReference type="InterPro" id="IPR014755">
    <property type="entry name" value="Cu-Rt/internalin_Ig-like"/>
</dbReference>
<evidence type="ECO:0000256" key="5">
    <source>
        <dbReference type="SAM" id="MobiDB-lite"/>
    </source>
</evidence>
<evidence type="ECO:0000313" key="10">
    <source>
        <dbReference type="Proteomes" id="UP001589867"/>
    </source>
</evidence>
<feature type="chain" id="PRO_5047066572" evidence="7">
    <location>
        <begin position="25"/>
        <end position="189"/>
    </location>
</feature>
<dbReference type="Proteomes" id="UP001589867">
    <property type="component" value="Unassembled WGS sequence"/>
</dbReference>
<feature type="signal peptide" evidence="7">
    <location>
        <begin position="1"/>
        <end position="24"/>
    </location>
</feature>
<evidence type="ECO:0000259" key="8">
    <source>
        <dbReference type="Pfam" id="PF04234"/>
    </source>
</evidence>
<evidence type="ECO:0000256" key="2">
    <source>
        <dbReference type="ARBA" id="ARBA00022723"/>
    </source>
</evidence>
<keyword evidence="3 7" id="KW-0732">Signal</keyword>
<name>A0ABV6MGV9_9ACTN</name>
<feature type="compositionally biased region" description="Pro residues" evidence="5">
    <location>
        <begin position="135"/>
        <end position="146"/>
    </location>
</feature>
<reference evidence="9 10" key="1">
    <citation type="submission" date="2024-09" db="EMBL/GenBank/DDBJ databases">
        <authorList>
            <person name="Sun Q."/>
            <person name="Mori K."/>
        </authorList>
    </citation>
    <scope>NUCLEOTIDE SEQUENCE [LARGE SCALE GENOMIC DNA]</scope>
    <source>
        <strain evidence="9 10">TBRC 3947</strain>
    </source>
</reference>
<organism evidence="9 10">
    <name type="scientific">Phytohabitans kaempferiae</name>
    <dbReference type="NCBI Taxonomy" id="1620943"/>
    <lineage>
        <taxon>Bacteria</taxon>
        <taxon>Bacillati</taxon>
        <taxon>Actinomycetota</taxon>
        <taxon>Actinomycetes</taxon>
        <taxon>Micromonosporales</taxon>
        <taxon>Micromonosporaceae</taxon>
    </lineage>
</organism>
<dbReference type="InterPro" id="IPR007348">
    <property type="entry name" value="CopC_dom"/>
</dbReference>
<keyword evidence="10" id="KW-1185">Reference proteome</keyword>
<feature type="domain" description="CopC" evidence="8">
    <location>
        <begin position="25"/>
        <end position="118"/>
    </location>
</feature>
<comment type="caution">
    <text evidence="9">The sequence shown here is derived from an EMBL/GenBank/DDBJ whole genome shotgun (WGS) entry which is preliminary data.</text>
</comment>
<dbReference type="Pfam" id="PF04234">
    <property type="entry name" value="CopC"/>
    <property type="match status" value="1"/>
</dbReference>
<accession>A0ABV6MGV9</accession>
<keyword evidence="6" id="KW-0812">Transmembrane</keyword>
<dbReference type="InterPro" id="IPR014756">
    <property type="entry name" value="Ig_E-set"/>
</dbReference>
<feature type="region of interest" description="Disordered" evidence="5">
    <location>
        <begin position="127"/>
        <end position="155"/>
    </location>
</feature>
<dbReference type="Gene3D" id="2.60.40.1220">
    <property type="match status" value="1"/>
</dbReference>
<dbReference type="EMBL" id="JBHLUH010000094">
    <property type="protein sequence ID" value="MFC0533967.1"/>
    <property type="molecule type" value="Genomic_DNA"/>
</dbReference>
<dbReference type="PANTHER" id="PTHR34820:SF4">
    <property type="entry name" value="INNER MEMBRANE PROTEIN YEBZ"/>
    <property type="match status" value="1"/>
</dbReference>